<evidence type="ECO:0000313" key="8">
    <source>
        <dbReference type="EMBL" id="MPM66852.1"/>
    </source>
</evidence>
<evidence type="ECO:0000256" key="3">
    <source>
        <dbReference type="ARBA" id="ARBA00011738"/>
    </source>
</evidence>
<comment type="caution">
    <text evidence="8">The sequence shown here is derived from an EMBL/GenBank/DDBJ whole genome shotgun (WGS) entry which is preliminary data.</text>
</comment>
<dbReference type="GO" id="GO:0000774">
    <property type="term" value="F:adenyl-nucleotide exchange factor activity"/>
    <property type="evidence" value="ECO:0007669"/>
    <property type="project" value="InterPro"/>
</dbReference>
<dbReference type="GO" id="GO:0051087">
    <property type="term" value="F:protein-folding chaperone binding"/>
    <property type="evidence" value="ECO:0007669"/>
    <property type="project" value="InterPro"/>
</dbReference>
<proteinExistence type="inferred from homology"/>
<evidence type="ECO:0000256" key="2">
    <source>
        <dbReference type="ARBA" id="ARBA00009054"/>
    </source>
</evidence>
<comment type="similarity">
    <text evidence="2">Belongs to the GrpE family.</text>
</comment>
<dbReference type="Gene3D" id="2.30.22.10">
    <property type="entry name" value="Head domain of nucleotide exchange factor GrpE"/>
    <property type="match status" value="1"/>
</dbReference>
<dbReference type="HAMAP" id="MF_01151">
    <property type="entry name" value="GrpE"/>
    <property type="match status" value="1"/>
</dbReference>
<reference evidence="8" key="1">
    <citation type="submission" date="2019-08" db="EMBL/GenBank/DDBJ databases">
        <authorList>
            <person name="Kucharzyk K."/>
            <person name="Murdoch R.W."/>
            <person name="Higgins S."/>
            <person name="Loffler F."/>
        </authorList>
    </citation>
    <scope>NUCLEOTIDE SEQUENCE</scope>
</reference>
<dbReference type="Pfam" id="PF01025">
    <property type="entry name" value="GrpE"/>
    <property type="match status" value="1"/>
</dbReference>
<dbReference type="Gene3D" id="3.90.20.20">
    <property type="match status" value="1"/>
</dbReference>
<dbReference type="PANTHER" id="PTHR21237:SF23">
    <property type="entry name" value="GRPE PROTEIN HOMOLOG, MITOCHONDRIAL"/>
    <property type="match status" value="1"/>
</dbReference>
<evidence type="ECO:0000256" key="6">
    <source>
        <dbReference type="ARBA" id="ARBA00023186"/>
    </source>
</evidence>
<keyword evidence="6" id="KW-0143">Chaperone</keyword>
<dbReference type="GO" id="GO:0042803">
    <property type="term" value="F:protein homodimerization activity"/>
    <property type="evidence" value="ECO:0007669"/>
    <property type="project" value="InterPro"/>
</dbReference>
<dbReference type="InterPro" id="IPR009012">
    <property type="entry name" value="GrpE_head"/>
</dbReference>
<evidence type="ECO:0000256" key="5">
    <source>
        <dbReference type="ARBA" id="ARBA00023016"/>
    </source>
</evidence>
<evidence type="ECO:0000256" key="7">
    <source>
        <dbReference type="SAM" id="MobiDB-lite"/>
    </source>
</evidence>
<dbReference type="NCBIfam" id="NF010738">
    <property type="entry name" value="PRK14140.1"/>
    <property type="match status" value="1"/>
</dbReference>
<comment type="subunit">
    <text evidence="3">Homodimer.</text>
</comment>
<dbReference type="AlphaFoldDB" id="A0A645BNU6"/>
<feature type="region of interest" description="Disordered" evidence="7">
    <location>
        <begin position="1"/>
        <end position="35"/>
    </location>
</feature>
<feature type="compositionally biased region" description="Basic and acidic residues" evidence="7">
    <location>
        <begin position="1"/>
        <end position="15"/>
    </location>
</feature>
<dbReference type="InterPro" id="IPR000740">
    <property type="entry name" value="GrpE"/>
</dbReference>
<dbReference type="GO" id="GO:0005737">
    <property type="term" value="C:cytoplasm"/>
    <property type="evidence" value="ECO:0007669"/>
    <property type="project" value="UniProtKB-SubCell"/>
</dbReference>
<evidence type="ECO:0000256" key="4">
    <source>
        <dbReference type="ARBA" id="ARBA00022490"/>
    </source>
</evidence>
<dbReference type="SUPFAM" id="SSF58014">
    <property type="entry name" value="Coiled-coil domain of nucleotide exchange factor GrpE"/>
    <property type="match status" value="1"/>
</dbReference>
<comment type="subcellular location">
    <subcellularLocation>
        <location evidence="1">Cytoplasm</location>
    </subcellularLocation>
</comment>
<dbReference type="CDD" id="cd00446">
    <property type="entry name" value="GrpE"/>
    <property type="match status" value="1"/>
</dbReference>
<keyword evidence="5" id="KW-0346">Stress response</keyword>
<dbReference type="PRINTS" id="PR00773">
    <property type="entry name" value="GRPEPROTEIN"/>
</dbReference>
<dbReference type="GO" id="GO:0051082">
    <property type="term" value="F:unfolded protein binding"/>
    <property type="evidence" value="ECO:0007669"/>
    <property type="project" value="TreeGrafter"/>
</dbReference>
<keyword evidence="4" id="KW-0963">Cytoplasm</keyword>
<organism evidence="8">
    <name type="scientific">bioreactor metagenome</name>
    <dbReference type="NCBI Taxonomy" id="1076179"/>
    <lineage>
        <taxon>unclassified sequences</taxon>
        <taxon>metagenomes</taxon>
        <taxon>ecological metagenomes</taxon>
    </lineage>
</organism>
<evidence type="ECO:0000256" key="1">
    <source>
        <dbReference type="ARBA" id="ARBA00004496"/>
    </source>
</evidence>
<accession>A0A645BNU6</accession>
<dbReference type="InterPro" id="IPR013805">
    <property type="entry name" value="GrpE_CC"/>
</dbReference>
<protein>
    <submittedName>
        <fullName evidence="8">Protein GrpE</fullName>
    </submittedName>
</protein>
<dbReference type="PANTHER" id="PTHR21237">
    <property type="entry name" value="GRPE PROTEIN"/>
    <property type="match status" value="1"/>
</dbReference>
<gene>
    <name evidence="8" type="primary">grpE_38</name>
    <name evidence="8" type="ORF">SDC9_113764</name>
</gene>
<name>A0A645BNU6_9ZZZZ</name>
<feature type="compositionally biased region" description="Basic and acidic residues" evidence="7">
    <location>
        <begin position="23"/>
        <end position="35"/>
    </location>
</feature>
<dbReference type="SUPFAM" id="SSF51064">
    <property type="entry name" value="Head domain of nucleotide exchange factor GrpE"/>
    <property type="match status" value="1"/>
</dbReference>
<dbReference type="GO" id="GO:0006457">
    <property type="term" value="P:protein folding"/>
    <property type="evidence" value="ECO:0007669"/>
    <property type="project" value="InterPro"/>
</dbReference>
<sequence>MKKKQDNDLKNKDNLDMQNEEVNCERQNEDLSDENERLKEEIKAREDKIKECEAAIEECKDKNLRLQADFDNYRKRVSKEREEMFFNALEDIMCQLLPIIDNFERAIDSFKAGDLDSKYVEGLDMIYKDFLMTLNKNGLEEIEALNCEFDPNRHHAVMQVEADEEDENQVKEIFQKGYMLKTKVIRPSMVKVAIKN</sequence>
<dbReference type="EMBL" id="VSSQ01021338">
    <property type="protein sequence ID" value="MPM66852.1"/>
    <property type="molecule type" value="Genomic_DNA"/>
</dbReference>
<dbReference type="FunFam" id="2.30.22.10:FF:000001">
    <property type="entry name" value="Protein GrpE"/>
    <property type="match status" value="1"/>
</dbReference>